<dbReference type="KEGG" id="ddn:DND132_2388"/>
<proteinExistence type="predicted"/>
<evidence type="ECO:0000313" key="3">
    <source>
        <dbReference type="EMBL" id="EGB15591.1"/>
    </source>
</evidence>
<dbReference type="HOGENOM" id="CLU_146041_2_0_7"/>
<keyword evidence="4" id="KW-1185">Reference proteome</keyword>
<accession>F0JC18</accession>
<name>F0JC18_9BACT</name>
<dbReference type="OrthoDB" id="7651521at2"/>
<dbReference type="InterPro" id="IPR016924">
    <property type="entry name" value="UCP029543"/>
</dbReference>
<protein>
    <recommendedName>
        <fullName evidence="5">PA2779 family protein</fullName>
    </recommendedName>
</protein>
<evidence type="ECO:0008006" key="5">
    <source>
        <dbReference type="Google" id="ProtNLM"/>
    </source>
</evidence>
<feature type="signal peptide" evidence="2">
    <location>
        <begin position="1"/>
        <end position="27"/>
    </location>
</feature>
<evidence type="ECO:0000256" key="1">
    <source>
        <dbReference type="SAM" id="Phobius"/>
    </source>
</evidence>
<dbReference type="EMBL" id="CP003220">
    <property type="protein sequence ID" value="EGB15591.1"/>
    <property type="molecule type" value="Genomic_DNA"/>
</dbReference>
<dbReference type="RefSeq" id="WP_014323017.1">
    <property type="nucleotide sequence ID" value="NC_016803.1"/>
</dbReference>
<dbReference type="InterPro" id="IPR046735">
    <property type="entry name" value="PA2779-like"/>
</dbReference>
<keyword evidence="1" id="KW-0812">Transmembrane</keyword>
<dbReference type="PIRSF" id="PIRSF029543">
    <property type="entry name" value="UCP029543"/>
    <property type="match status" value="1"/>
</dbReference>
<dbReference type="Proteomes" id="UP000007845">
    <property type="component" value="Chromosome"/>
</dbReference>
<keyword evidence="1" id="KW-1133">Transmembrane helix</keyword>
<dbReference type="NCBIfam" id="NF033919">
    <property type="entry name" value="PA2779_fam"/>
    <property type="match status" value="1"/>
</dbReference>
<organism evidence="3 4">
    <name type="scientific">Pseudodesulfovibrio mercurii</name>
    <dbReference type="NCBI Taxonomy" id="641491"/>
    <lineage>
        <taxon>Bacteria</taxon>
        <taxon>Pseudomonadati</taxon>
        <taxon>Thermodesulfobacteriota</taxon>
        <taxon>Desulfovibrionia</taxon>
        <taxon>Desulfovibrionales</taxon>
        <taxon>Desulfovibrionaceae</taxon>
    </lineage>
</organism>
<evidence type="ECO:0000313" key="4">
    <source>
        <dbReference type="Proteomes" id="UP000007845"/>
    </source>
</evidence>
<keyword evidence="2" id="KW-0732">Signal</keyword>
<dbReference type="Pfam" id="PF20332">
    <property type="entry name" value="DUF6627"/>
    <property type="match status" value="1"/>
</dbReference>
<dbReference type="eggNOG" id="ENOG5032Z0E">
    <property type="taxonomic scope" value="Bacteria"/>
</dbReference>
<feature type="chain" id="PRO_5003250857" description="PA2779 family protein" evidence="2">
    <location>
        <begin position="28"/>
        <end position="133"/>
    </location>
</feature>
<keyword evidence="1" id="KW-0472">Membrane</keyword>
<feature type="transmembrane region" description="Helical" evidence="1">
    <location>
        <begin position="99"/>
        <end position="121"/>
    </location>
</feature>
<reference evidence="3 4" key="1">
    <citation type="journal article" date="2011" name="J. Bacteriol.">
        <title>Genome sequence of the mercury-methylating strain Desulfovibrio desulfuricans ND132.</title>
        <authorList>
            <person name="Brown S.D."/>
            <person name="Gilmour C.C."/>
            <person name="Kucken A.M."/>
            <person name="Wall J.D."/>
            <person name="Elias D.A."/>
            <person name="Brandt C.C."/>
            <person name="Podar M."/>
            <person name="Chertkov O."/>
            <person name="Held B."/>
            <person name="Bruce D.C."/>
            <person name="Detter J.C."/>
            <person name="Tapia R."/>
            <person name="Han C.S."/>
            <person name="Goodwin L.A."/>
            <person name="Cheng J.F."/>
            <person name="Pitluck S."/>
            <person name="Woyke T."/>
            <person name="Mikhailova N."/>
            <person name="Ivanova N.N."/>
            <person name="Han J."/>
            <person name="Lucas S."/>
            <person name="Lapidus A.L."/>
            <person name="Land M.L."/>
            <person name="Hauser L.J."/>
            <person name="Palumbo A.V."/>
        </authorList>
    </citation>
    <scope>NUCLEOTIDE SEQUENCE [LARGE SCALE GENOMIC DNA]</scope>
    <source>
        <strain evidence="3 4">ND132</strain>
    </source>
</reference>
<gene>
    <name evidence="3" type="ORF">DND132_2388</name>
</gene>
<evidence type="ECO:0000256" key="2">
    <source>
        <dbReference type="SAM" id="SignalP"/>
    </source>
</evidence>
<dbReference type="AlphaFoldDB" id="F0JC18"/>
<dbReference type="STRING" id="641491.DND132_2388"/>
<sequence length="133" mass="14246" precursor="true">MYNKFSKFVCLFVVLSLLTLNVSVARAGLVSTEAALAASHNAQNRAMVLAQLQRDDVRQVLESKGLSVSEVEQRVSALSDSEINQIADHVADMPAGGSFFGIIIGAALFVFIVLLITDMAGATDVFPFVKKAK</sequence>